<gene>
    <name evidence="1" type="ORF">GALL_363090</name>
</gene>
<sequence length="41" mass="4566">MFHVVDKTLQLRYLSSDAGQPSPHRCKTALAAAIPPRMMAR</sequence>
<protein>
    <submittedName>
        <fullName evidence="1">Uncharacterized protein</fullName>
    </submittedName>
</protein>
<dbReference type="EMBL" id="MLJW01000865">
    <property type="protein sequence ID" value="OIQ81916.1"/>
    <property type="molecule type" value="Genomic_DNA"/>
</dbReference>
<organism evidence="1">
    <name type="scientific">mine drainage metagenome</name>
    <dbReference type="NCBI Taxonomy" id="410659"/>
    <lineage>
        <taxon>unclassified sequences</taxon>
        <taxon>metagenomes</taxon>
        <taxon>ecological metagenomes</taxon>
    </lineage>
</organism>
<evidence type="ECO:0000313" key="1">
    <source>
        <dbReference type="EMBL" id="OIQ81916.1"/>
    </source>
</evidence>
<name>A0A1J5QPQ6_9ZZZZ</name>
<reference evidence="1" key="1">
    <citation type="submission" date="2016-10" db="EMBL/GenBank/DDBJ databases">
        <title>Sequence of Gallionella enrichment culture.</title>
        <authorList>
            <person name="Poehlein A."/>
            <person name="Muehling M."/>
            <person name="Daniel R."/>
        </authorList>
    </citation>
    <scope>NUCLEOTIDE SEQUENCE</scope>
</reference>
<dbReference type="AlphaFoldDB" id="A0A1J5QPQ6"/>
<accession>A0A1J5QPQ6</accession>
<proteinExistence type="predicted"/>
<comment type="caution">
    <text evidence="1">The sequence shown here is derived from an EMBL/GenBank/DDBJ whole genome shotgun (WGS) entry which is preliminary data.</text>
</comment>